<organism evidence="1 2">
    <name type="scientific">Coniosporium uncinatum</name>
    <dbReference type="NCBI Taxonomy" id="93489"/>
    <lineage>
        <taxon>Eukaryota</taxon>
        <taxon>Fungi</taxon>
        <taxon>Dikarya</taxon>
        <taxon>Ascomycota</taxon>
        <taxon>Pezizomycotina</taxon>
        <taxon>Dothideomycetes</taxon>
        <taxon>Dothideomycetes incertae sedis</taxon>
        <taxon>Coniosporium</taxon>
    </lineage>
</organism>
<reference evidence="1" key="1">
    <citation type="submission" date="2024-09" db="EMBL/GenBank/DDBJ databases">
        <title>Black Yeasts Isolated from many extreme environments.</title>
        <authorList>
            <person name="Coleine C."/>
            <person name="Stajich J.E."/>
            <person name="Selbmann L."/>
        </authorList>
    </citation>
    <scope>NUCLEOTIDE SEQUENCE</scope>
    <source>
        <strain evidence="1">CCFEE 5737</strain>
    </source>
</reference>
<evidence type="ECO:0000313" key="1">
    <source>
        <dbReference type="EMBL" id="KAK3061194.1"/>
    </source>
</evidence>
<evidence type="ECO:0000313" key="2">
    <source>
        <dbReference type="Proteomes" id="UP001186974"/>
    </source>
</evidence>
<keyword evidence="2" id="KW-1185">Reference proteome</keyword>
<accession>A0ACC3D387</accession>
<dbReference type="EMBL" id="JAWDJW010008004">
    <property type="protein sequence ID" value="KAK3061194.1"/>
    <property type="molecule type" value="Genomic_DNA"/>
</dbReference>
<gene>
    <name evidence="1" type="ORF">LTS18_006809</name>
</gene>
<comment type="caution">
    <text evidence="1">The sequence shown here is derived from an EMBL/GenBank/DDBJ whole genome shotgun (WGS) entry which is preliminary data.</text>
</comment>
<dbReference type="Proteomes" id="UP001186974">
    <property type="component" value="Unassembled WGS sequence"/>
</dbReference>
<proteinExistence type="predicted"/>
<sequence length="173" mass="19744">MSNIPVLIQYSEIGLTATLNPMHQTIFFRTGMPFDEFQRQIDNGWELCQRNTPIPFTVHRLGIWHCRFTRQWDQVNYLHLVMAENLRPTIDMLRQTPDIGLLVVTYQKMNPPVPLSQAWTSITPPSETPDFGGRDPGVTGYAPPEGVRKPPPPYPSQDQARAVNRTFRDGRGA</sequence>
<name>A0ACC3D387_9PEZI</name>
<protein>
    <submittedName>
        <fullName evidence="1">Uncharacterized protein</fullName>
    </submittedName>
</protein>